<sequence>MYDQSYYVHLQSLNDFVRELETQLEGMAKPGERLGSLGERAPLFGDFGEASSLARAHQAAVAEMQGLLEQVKGAITFAREVTTTVADGYEQADQVVAGDLHRSGQDAGLLGGVAALAGGLLGGYEPDSTEGL</sequence>
<evidence type="ECO:0000313" key="2">
    <source>
        <dbReference type="Proteomes" id="UP001501116"/>
    </source>
</evidence>
<dbReference type="EMBL" id="BAAANN010000034">
    <property type="protein sequence ID" value="GAA1981461.1"/>
    <property type="molecule type" value="Genomic_DNA"/>
</dbReference>
<name>A0ABN2S758_9PSEU</name>
<accession>A0ABN2S758</accession>
<dbReference type="RefSeq" id="WP_344428516.1">
    <property type="nucleotide sequence ID" value="NZ_BAAANN010000034.1"/>
</dbReference>
<keyword evidence="2" id="KW-1185">Reference proteome</keyword>
<proteinExistence type="predicted"/>
<evidence type="ECO:0008006" key="3">
    <source>
        <dbReference type="Google" id="ProtNLM"/>
    </source>
</evidence>
<protein>
    <recommendedName>
        <fullName evidence="3">WXG100 family type VII secretion target</fullName>
    </recommendedName>
</protein>
<gene>
    <name evidence="1" type="ORF">GCM10009754_67830</name>
</gene>
<evidence type="ECO:0000313" key="1">
    <source>
        <dbReference type="EMBL" id="GAA1981461.1"/>
    </source>
</evidence>
<comment type="caution">
    <text evidence="1">The sequence shown here is derived from an EMBL/GenBank/DDBJ whole genome shotgun (WGS) entry which is preliminary data.</text>
</comment>
<dbReference type="Proteomes" id="UP001501116">
    <property type="component" value="Unassembled WGS sequence"/>
</dbReference>
<organism evidence="1 2">
    <name type="scientific">Amycolatopsis minnesotensis</name>
    <dbReference type="NCBI Taxonomy" id="337894"/>
    <lineage>
        <taxon>Bacteria</taxon>
        <taxon>Bacillati</taxon>
        <taxon>Actinomycetota</taxon>
        <taxon>Actinomycetes</taxon>
        <taxon>Pseudonocardiales</taxon>
        <taxon>Pseudonocardiaceae</taxon>
        <taxon>Amycolatopsis</taxon>
    </lineage>
</organism>
<reference evidence="1 2" key="1">
    <citation type="journal article" date="2019" name="Int. J. Syst. Evol. Microbiol.">
        <title>The Global Catalogue of Microorganisms (GCM) 10K type strain sequencing project: providing services to taxonomists for standard genome sequencing and annotation.</title>
        <authorList>
            <consortium name="The Broad Institute Genomics Platform"/>
            <consortium name="The Broad Institute Genome Sequencing Center for Infectious Disease"/>
            <person name="Wu L."/>
            <person name="Ma J."/>
        </authorList>
    </citation>
    <scope>NUCLEOTIDE SEQUENCE [LARGE SCALE GENOMIC DNA]</scope>
    <source>
        <strain evidence="1 2">JCM 14545</strain>
    </source>
</reference>